<keyword evidence="2" id="KW-1185">Reference proteome</keyword>
<dbReference type="EMBL" id="CM042043">
    <property type="protein sequence ID" value="KAI3693959.1"/>
    <property type="molecule type" value="Genomic_DNA"/>
</dbReference>
<protein>
    <submittedName>
        <fullName evidence="1">Uncharacterized protein</fullName>
    </submittedName>
</protein>
<evidence type="ECO:0000313" key="1">
    <source>
        <dbReference type="EMBL" id="KAI3693959.1"/>
    </source>
</evidence>
<reference evidence="1 2" key="2">
    <citation type="journal article" date="2022" name="Mol. Ecol. Resour.">
        <title>The genomes of chicory, endive, great burdock and yacon provide insights into Asteraceae paleo-polyploidization history and plant inulin production.</title>
        <authorList>
            <person name="Fan W."/>
            <person name="Wang S."/>
            <person name="Wang H."/>
            <person name="Wang A."/>
            <person name="Jiang F."/>
            <person name="Liu H."/>
            <person name="Zhao H."/>
            <person name="Xu D."/>
            <person name="Zhang Y."/>
        </authorList>
    </citation>
    <scope>NUCLEOTIDE SEQUENCE [LARGE SCALE GENOMIC DNA]</scope>
    <source>
        <strain evidence="2">cv. Yunnan</strain>
        <tissue evidence="1">Leaves</tissue>
    </source>
</reference>
<proteinExistence type="predicted"/>
<gene>
    <name evidence="1" type="ORF">L1987_76915</name>
</gene>
<evidence type="ECO:0000313" key="2">
    <source>
        <dbReference type="Proteomes" id="UP001056120"/>
    </source>
</evidence>
<accession>A0ACB8Z7K2</accession>
<reference evidence="2" key="1">
    <citation type="journal article" date="2022" name="Mol. Ecol. Resour.">
        <title>The genomes of chicory, endive, great burdock and yacon provide insights into Asteraceae palaeo-polyploidization history and plant inulin production.</title>
        <authorList>
            <person name="Fan W."/>
            <person name="Wang S."/>
            <person name="Wang H."/>
            <person name="Wang A."/>
            <person name="Jiang F."/>
            <person name="Liu H."/>
            <person name="Zhao H."/>
            <person name="Xu D."/>
            <person name="Zhang Y."/>
        </authorList>
    </citation>
    <scope>NUCLEOTIDE SEQUENCE [LARGE SCALE GENOMIC DNA]</scope>
    <source>
        <strain evidence="2">cv. Yunnan</strain>
    </source>
</reference>
<name>A0ACB8Z7K2_9ASTR</name>
<comment type="caution">
    <text evidence="1">The sequence shown here is derived from an EMBL/GenBank/DDBJ whole genome shotgun (WGS) entry which is preliminary data.</text>
</comment>
<dbReference type="Proteomes" id="UP001056120">
    <property type="component" value="Linkage Group LG26"/>
</dbReference>
<sequence>MASLNQKSFPCLGTNQRRRQVLVYDDGVALVALKKLREKGVIGESDRTVVVSTAHGLKFTQAKIEYHSKEIEGNAW</sequence>
<organism evidence="1 2">
    <name type="scientific">Smallanthus sonchifolius</name>
    <dbReference type="NCBI Taxonomy" id="185202"/>
    <lineage>
        <taxon>Eukaryota</taxon>
        <taxon>Viridiplantae</taxon>
        <taxon>Streptophyta</taxon>
        <taxon>Embryophyta</taxon>
        <taxon>Tracheophyta</taxon>
        <taxon>Spermatophyta</taxon>
        <taxon>Magnoliopsida</taxon>
        <taxon>eudicotyledons</taxon>
        <taxon>Gunneridae</taxon>
        <taxon>Pentapetalae</taxon>
        <taxon>asterids</taxon>
        <taxon>campanulids</taxon>
        <taxon>Asterales</taxon>
        <taxon>Asteraceae</taxon>
        <taxon>Asteroideae</taxon>
        <taxon>Heliantheae alliance</taxon>
        <taxon>Millerieae</taxon>
        <taxon>Smallanthus</taxon>
    </lineage>
</organism>